<accession>A0A6F8SJL2</accession>
<dbReference type="AlphaFoldDB" id="A0A6F8SJL2"/>
<dbReference type="Proteomes" id="UP000501727">
    <property type="component" value="Chromosome"/>
</dbReference>
<name>A0A6F8SJL2_9ACTN</name>
<gene>
    <name evidence="1" type="ORF">ADCFC_08510</name>
</gene>
<organism evidence="1 2">
    <name type="scientific">Adlercreutzia hattorii</name>
    <dbReference type="NCBI Taxonomy" id="2707299"/>
    <lineage>
        <taxon>Bacteria</taxon>
        <taxon>Bacillati</taxon>
        <taxon>Actinomycetota</taxon>
        <taxon>Coriobacteriia</taxon>
        <taxon>Eggerthellales</taxon>
        <taxon>Eggerthellaceae</taxon>
        <taxon>Adlercreutzia</taxon>
    </lineage>
</organism>
<evidence type="ECO:0000313" key="1">
    <source>
        <dbReference type="EMBL" id="BCA88353.1"/>
    </source>
</evidence>
<keyword evidence="2" id="KW-1185">Reference proteome</keyword>
<dbReference type="KEGG" id="ahat:ADCFC_09720"/>
<sequence length="65" mass="6780">MQAPSIPPARIAAATALSTEAANPVADRLTPAAFAVSIATTLIDLLHTRRARLCAPPARRDALAY</sequence>
<reference evidence="2" key="2">
    <citation type="submission" date="2020-03" db="EMBL/GenBank/DDBJ databases">
        <title>Complete Genome Sequence of Adlercreutzia sp. strain 8CFCBH1 Producing Equol, Isolated from Healthy Japanese Feces.</title>
        <authorList>
            <person name="Ogata Y."/>
            <person name="Sakamoto M."/>
            <person name="Ohkuma M."/>
            <person name="Hattori M."/>
            <person name="Suda W."/>
        </authorList>
    </citation>
    <scope>NUCLEOTIDE SEQUENCE [LARGE SCALE GENOMIC DNA]</scope>
    <source>
        <strain evidence="2">8CFCBH1</strain>
    </source>
</reference>
<protein>
    <submittedName>
        <fullName evidence="1">Uncharacterized protein</fullName>
    </submittedName>
</protein>
<evidence type="ECO:0000313" key="2">
    <source>
        <dbReference type="Proteomes" id="UP000501727"/>
    </source>
</evidence>
<proteinExistence type="predicted"/>
<reference evidence="2" key="1">
    <citation type="journal article" date="2020" name="Microbiol. Resour. Announc.">
        <title>Complete Genome Sequence of Adlercreutzia sp. Strain 8CFCBH1, a Potent Producer of Equol, Isolated from Healthy Japanese Feces.</title>
        <authorList>
            <person name="Ogata Y."/>
            <person name="Sakamoto M."/>
            <person name="Ohkuma M."/>
            <person name="Hattori M."/>
            <person name="Suda W."/>
        </authorList>
    </citation>
    <scope>NUCLEOTIDE SEQUENCE [LARGE SCALE GENOMIC DNA]</scope>
    <source>
        <strain evidence="2">8CFCBH1</strain>
    </source>
</reference>
<dbReference type="EMBL" id="AP022829">
    <property type="protein sequence ID" value="BCA88353.1"/>
    <property type="molecule type" value="Genomic_DNA"/>
</dbReference>